<sequence>MSLRLRAFCSYPFYINKMLSFNLTCSQCPITMNEWISFIRVHRFLKEQQETGNLTTTLPLRNLLLDALGVGEKTAKKVIRYPNDDELPDETKPIGRSKKQLKKKNLTIFFHYYPFIMSSSQNPTTTGIKSDNDSIDEDNDDNPFNNNDIWDGHNESYITPLDDAQNSRNEFLVAENRHIINCNMDLPVFVSCIKNLTGLSLVEATFTGILRSSNDMTLPYLHHITIRPQTVNVPFIDIKKDIDYLLIKAHYIPSINGIDITLIVRASQVYFLVDLATLHGLRYAINNDNSYLLLRTPSSSQSETPIKEYIYCIRNFTLEYNQCSTAVTLKRIQQHLHENGYEVSLSTVKKKDLKLLGSHFGKDQRRNILHEIFPMNRSTYLETRIRIYRATRNRRITGYLLNETDESEA</sequence>
<keyword evidence="2" id="KW-1185">Reference proteome</keyword>
<dbReference type="EMBL" id="JAIXMP010000019">
    <property type="protein sequence ID" value="KAI9258127.1"/>
    <property type="molecule type" value="Genomic_DNA"/>
</dbReference>
<protein>
    <submittedName>
        <fullName evidence="1">Uncharacterized protein</fullName>
    </submittedName>
</protein>
<dbReference type="AlphaFoldDB" id="A0AAD5K6J3"/>
<reference evidence="1" key="1">
    <citation type="journal article" date="2022" name="IScience">
        <title>Evolution of zygomycete secretomes and the origins of terrestrial fungal ecologies.</title>
        <authorList>
            <person name="Chang Y."/>
            <person name="Wang Y."/>
            <person name="Mondo S."/>
            <person name="Ahrendt S."/>
            <person name="Andreopoulos W."/>
            <person name="Barry K."/>
            <person name="Beard J."/>
            <person name="Benny G.L."/>
            <person name="Blankenship S."/>
            <person name="Bonito G."/>
            <person name="Cuomo C."/>
            <person name="Desiro A."/>
            <person name="Gervers K.A."/>
            <person name="Hundley H."/>
            <person name="Kuo A."/>
            <person name="LaButti K."/>
            <person name="Lang B.F."/>
            <person name="Lipzen A."/>
            <person name="O'Donnell K."/>
            <person name="Pangilinan J."/>
            <person name="Reynolds N."/>
            <person name="Sandor L."/>
            <person name="Smith M.E."/>
            <person name="Tsang A."/>
            <person name="Grigoriev I.V."/>
            <person name="Stajich J.E."/>
            <person name="Spatafora J.W."/>
        </authorList>
    </citation>
    <scope>NUCLEOTIDE SEQUENCE</scope>
    <source>
        <strain evidence="1">RSA 2281</strain>
    </source>
</reference>
<evidence type="ECO:0000313" key="1">
    <source>
        <dbReference type="EMBL" id="KAI9258127.1"/>
    </source>
</evidence>
<comment type="caution">
    <text evidence="1">The sequence shown here is derived from an EMBL/GenBank/DDBJ whole genome shotgun (WGS) entry which is preliminary data.</text>
</comment>
<gene>
    <name evidence="1" type="ORF">BDA99DRAFT_539139</name>
</gene>
<evidence type="ECO:0000313" key="2">
    <source>
        <dbReference type="Proteomes" id="UP001209540"/>
    </source>
</evidence>
<accession>A0AAD5K6J3</accession>
<proteinExistence type="predicted"/>
<dbReference type="Proteomes" id="UP001209540">
    <property type="component" value="Unassembled WGS sequence"/>
</dbReference>
<reference evidence="1" key="2">
    <citation type="submission" date="2023-02" db="EMBL/GenBank/DDBJ databases">
        <authorList>
            <consortium name="DOE Joint Genome Institute"/>
            <person name="Mondo S.J."/>
            <person name="Chang Y."/>
            <person name="Wang Y."/>
            <person name="Ahrendt S."/>
            <person name="Andreopoulos W."/>
            <person name="Barry K."/>
            <person name="Beard J."/>
            <person name="Benny G.L."/>
            <person name="Blankenship S."/>
            <person name="Bonito G."/>
            <person name="Cuomo C."/>
            <person name="Desiro A."/>
            <person name="Gervers K.A."/>
            <person name="Hundley H."/>
            <person name="Kuo A."/>
            <person name="LaButti K."/>
            <person name="Lang B.F."/>
            <person name="Lipzen A."/>
            <person name="O'Donnell K."/>
            <person name="Pangilinan J."/>
            <person name="Reynolds N."/>
            <person name="Sandor L."/>
            <person name="Smith M.W."/>
            <person name="Tsang A."/>
            <person name="Grigoriev I.V."/>
            <person name="Stajich J.E."/>
            <person name="Spatafora J.W."/>
        </authorList>
    </citation>
    <scope>NUCLEOTIDE SEQUENCE</scope>
    <source>
        <strain evidence="1">RSA 2281</strain>
    </source>
</reference>
<name>A0AAD5K6J3_9FUNG</name>
<organism evidence="1 2">
    <name type="scientific">Phascolomyces articulosus</name>
    <dbReference type="NCBI Taxonomy" id="60185"/>
    <lineage>
        <taxon>Eukaryota</taxon>
        <taxon>Fungi</taxon>
        <taxon>Fungi incertae sedis</taxon>
        <taxon>Mucoromycota</taxon>
        <taxon>Mucoromycotina</taxon>
        <taxon>Mucoromycetes</taxon>
        <taxon>Mucorales</taxon>
        <taxon>Lichtheimiaceae</taxon>
        <taxon>Phascolomyces</taxon>
    </lineage>
</organism>